<organism evidence="2 3">
    <name type="scientific">Xenoophorus captivus</name>
    <dbReference type="NCBI Taxonomy" id="1517983"/>
    <lineage>
        <taxon>Eukaryota</taxon>
        <taxon>Metazoa</taxon>
        <taxon>Chordata</taxon>
        <taxon>Craniata</taxon>
        <taxon>Vertebrata</taxon>
        <taxon>Euteleostomi</taxon>
        <taxon>Actinopterygii</taxon>
        <taxon>Neopterygii</taxon>
        <taxon>Teleostei</taxon>
        <taxon>Neoteleostei</taxon>
        <taxon>Acanthomorphata</taxon>
        <taxon>Ovalentaria</taxon>
        <taxon>Atherinomorphae</taxon>
        <taxon>Cyprinodontiformes</taxon>
        <taxon>Goodeidae</taxon>
        <taxon>Xenoophorus</taxon>
    </lineage>
</organism>
<comment type="caution">
    <text evidence="2">The sequence shown here is derived from an EMBL/GenBank/DDBJ whole genome shotgun (WGS) entry which is preliminary data.</text>
</comment>
<reference evidence="2 3" key="1">
    <citation type="submission" date="2021-06" db="EMBL/GenBank/DDBJ databases">
        <authorList>
            <person name="Palmer J.M."/>
        </authorList>
    </citation>
    <scope>NUCLEOTIDE SEQUENCE [LARGE SCALE GENOMIC DNA]</scope>
    <source>
        <strain evidence="2 3">XC_2019</strain>
        <tissue evidence="2">Muscle</tissue>
    </source>
</reference>
<protein>
    <submittedName>
        <fullName evidence="2">Uncharacterized protein</fullName>
    </submittedName>
</protein>
<dbReference type="EMBL" id="JAHRIN010043030">
    <property type="protein sequence ID" value="MEQ2206585.1"/>
    <property type="molecule type" value="Genomic_DNA"/>
</dbReference>
<feature type="compositionally biased region" description="Polar residues" evidence="1">
    <location>
        <begin position="15"/>
        <end position="35"/>
    </location>
</feature>
<accession>A0ABV0REP0</accession>
<gene>
    <name evidence="2" type="ORF">XENOCAPTIV_000254</name>
</gene>
<evidence type="ECO:0000313" key="2">
    <source>
        <dbReference type="EMBL" id="MEQ2206585.1"/>
    </source>
</evidence>
<evidence type="ECO:0000256" key="1">
    <source>
        <dbReference type="SAM" id="MobiDB-lite"/>
    </source>
</evidence>
<proteinExistence type="predicted"/>
<keyword evidence="3" id="KW-1185">Reference proteome</keyword>
<sequence length="68" mass="7289">MSRIRRSAAAAAYHRSNTSCLSGGENQLLETSDTNSSRKDGTLQKIGDFLQSSPTLLGSKGQKQATFL</sequence>
<feature type="region of interest" description="Disordered" evidence="1">
    <location>
        <begin position="15"/>
        <end position="40"/>
    </location>
</feature>
<dbReference type="Proteomes" id="UP001434883">
    <property type="component" value="Unassembled WGS sequence"/>
</dbReference>
<name>A0ABV0REP0_9TELE</name>
<evidence type="ECO:0000313" key="3">
    <source>
        <dbReference type="Proteomes" id="UP001434883"/>
    </source>
</evidence>